<protein>
    <submittedName>
        <fullName evidence="1">Uncharacterized protein</fullName>
    </submittedName>
</protein>
<sequence length="98" mass="11345">MMPLAHYSDRMISRDKVEAIKEREKHVPETILASDVKERRTRLPKGYPSVHDADYAAKCAKYHGSVRTRVEEYEYPSQQKAATQFCKINPVTLDNVIH</sequence>
<dbReference type="EMBL" id="KQ242127">
    <property type="protein sequence ID" value="KNC80626.1"/>
    <property type="molecule type" value="Genomic_DNA"/>
</dbReference>
<reference evidence="1 2" key="1">
    <citation type="submission" date="2011-02" db="EMBL/GenBank/DDBJ databases">
        <title>The Genome Sequence of Sphaeroforma arctica JP610.</title>
        <authorList>
            <consortium name="The Broad Institute Genome Sequencing Platform"/>
            <person name="Russ C."/>
            <person name="Cuomo C."/>
            <person name="Young S.K."/>
            <person name="Zeng Q."/>
            <person name="Gargeya S."/>
            <person name="Alvarado L."/>
            <person name="Berlin A."/>
            <person name="Chapman S.B."/>
            <person name="Chen Z."/>
            <person name="Freedman E."/>
            <person name="Gellesch M."/>
            <person name="Goldberg J."/>
            <person name="Griggs A."/>
            <person name="Gujja S."/>
            <person name="Heilman E."/>
            <person name="Heiman D."/>
            <person name="Howarth C."/>
            <person name="Mehta T."/>
            <person name="Neiman D."/>
            <person name="Pearson M."/>
            <person name="Roberts A."/>
            <person name="Saif S."/>
            <person name="Shea T."/>
            <person name="Shenoy N."/>
            <person name="Sisk P."/>
            <person name="Stolte C."/>
            <person name="Sykes S."/>
            <person name="White J."/>
            <person name="Yandava C."/>
            <person name="Burger G."/>
            <person name="Gray M.W."/>
            <person name="Holland P.W.H."/>
            <person name="King N."/>
            <person name="Lang F.B.F."/>
            <person name="Roger A.J."/>
            <person name="Ruiz-Trillo I."/>
            <person name="Haas B."/>
            <person name="Nusbaum C."/>
            <person name="Birren B."/>
        </authorList>
    </citation>
    <scope>NUCLEOTIDE SEQUENCE [LARGE SCALE GENOMIC DNA]</scope>
    <source>
        <strain evidence="1 2">JP610</strain>
    </source>
</reference>
<accession>A0A0L0FVQ7</accession>
<dbReference type="AlphaFoldDB" id="A0A0L0FVQ7"/>
<dbReference type="RefSeq" id="XP_014154528.1">
    <property type="nucleotide sequence ID" value="XM_014299053.1"/>
</dbReference>
<evidence type="ECO:0000313" key="1">
    <source>
        <dbReference type="EMBL" id="KNC80626.1"/>
    </source>
</evidence>
<dbReference type="GeneID" id="25907521"/>
<organism evidence="1 2">
    <name type="scientific">Sphaeroforma arctica JP610</name>
    <dbReference type="NCBI Taxonomy" id="667725"/>
    <lineage>
        <taxon>Eukaryota</taxon>
        <taxon>Ichthyosporea</taxon>
        <taxon>Ichthyophonida</taxon>
        <taxon>Sphaeroforma</taxon>
    </lineage>
</organism>
<proteinExistence type="predicted"/>
<name>A0A0L0FVQ7_9EUKA</name>
<gene>
    <name evidence="1" type="ORF">SARC_07017</name>
</gene>
<keyword evidence="2" id="KW-1185">Reference proteome</keyword>
<evidence type="ECO:0000313" key="2">
    <source>
        <dbReference type="Proteomes" id="UP000054560"/>
    </source>
</evidence>
<dbReference type="Proteomes" id="UP000054560">
    <property type="component" value="Unassembled WGS sequence"/>
</dbReference>